<feature type="compositionally biased region" description="Polar residues" evidence="1">
    <location>
        <begin position="459"/>
        <end position="474"/>
    </location>
</feature>
<dbReference type="InterPro" id="IPR057939">
    <property type="entry name" value="TRF2_HOY1_PH"/>
</dbReference>
<feature type="region of interest" description="Disordered" evidence="1">
    <location>
        <begin position="459"/>
        <end position="494"/>
    </location>
</feature>
<protein>
    <recommendedName>
        <fullName evidence="2">TRF2/HOY1 PH-like domain-containing protein</fullName>
    </recommendedName>
</protein>
<evidence type="ECO:0000313" key="3">
    <source>
        <dbReference type="EMBL" id="CAK9859590.1"/>
    </source>
</evidence>
<accession>A0ABP1AAR0</accession>
<feature type="domain" description="TRF2/HOY1 PH-like" evidence="2">
    <location>
        <begin position="242"/>
        <end position="360"/>
    </location>
</feature>
<name>A0ABP1AAR0_9BRYO</name>
<dbReference type="PANTHER" id="PTHR33494:SF1">
    <property type="entry name" value="C2H2-TYPE DOMAIN-CONTAINING PROTEIN-RELATED"/>
    <property type="match status" value="1"/>
</dbReference>
<proteinExistence type="predicted"/>
<evidence type="ECO:0000256" key="1">
    <source>
        <dbReference type="SAM" id="MobiDB-lite"/>
    </source>
</evidence>
<keyword evidence="4" id="KW-1185">Reference proteome</keyword>
<dbReference type="EMBL" id="OZ023711">
    <property type="protein sequence ID" value="CAK9859590.1"/>
    <property type="molecule type" value="Genomic_DNA"/>
</dbReference>
<organism evidence="3 4">
    <name type="scientific">Sphagnum jensenii</name>
    <dbReference type="NCBI Taxonomy" id="128206"/>
    <lineage>
        <taxon>Eukaryota</taxon>
        <taxon>Viridiplantae</taxon>
        <taxon>Streptophyta</taxon>
        <taxon>Embryophyta</taxon>
        <taxon>Bryophyta</taxon>
        <taxon>Sphagnophytina</taxon>
        <taxon>Sphagnopsida</taxon>
        <taxon>Sphagnales</taxon>
        <taxon>Sphagnaceae</taxon>
        <taxon>Sphagnum</taxon>
    </lineage>
</organism>
<sequence length="635" mass="68994">MVAYEAPLTQTNYRTAAMAVTDPHGSSASVSSAVPVQEWRSHSEGGGIVGNKLAGWPGNMQVLQVPSLAAPKPESLHLYGEGEDESTEFDYSLLHGRKRSKLHDSLPAAAVIQNHPMQLAATSSSLAILLQENGIGEPMPYKSIDSQHSFMSKMGQMLPPVLVSVPSSAPCDPLEEPSPLGLTLKKTPSLLDLIAMQLAHSKSASDASSCEVIDPGFCKSGKIHKCSAPAGNAAPDKLKASNFPASSLKIGTWECVSRYEGDLVTKCYYAKRKLVWEVLDSGLKSKIEIQWSDISAMKAMCPESLPGSLEISVSRPPLFFKETNPQPRKHTLWQATSDFTGGQATTCKWHSLQYPEGVLNKHYEKLLQCDPRLKALVEGTLVIGPSPFFEHSDYMFEGQSAVHLPKTLSHSTYAFEGFNYQPQPLLSPYSFLQGNCKMTGVVPESTADSRLMDMHMSNMSSPSSGLEIQASNEDCNSDSDEYPTKEEFPTSTPFGAVNSNLSPMCYDEDEQKPSLNDFSGSSNVSASNRKILDEIAHILLGDSSTTLSNEQALLLAARMGSMQAVLARDFQTGPVSHPQAEGFVSDEQHSSPRLPNFSAVLDSSFNMVMQCLSMNNSTRNLLMSLPRVASLPQLF</sequence>
<dbReference type="PANTHER" id="PTHR33494">
    <property type="entry name" value="OS02G0793800 PROTEIN"/>
    <property type="match status" value="1"/>
</dbReference>
<evidence type="ECO:0000313" key="4">
    <source>
        <dbReference type="Proteomes" id="UP001497522"/>
    </source>
</evidence>
<evidence type="ECO:0000259" key="2">
    <source>
        <dbReference type="Pfam" id="PF24818"/>
    </source>
</evidence>
<gene>
    <name evidence="3" type="ORF">CSSPJE1EN2_LOCUS2585</name>
</gene>
<dbReference type="Proteomes" id="UP001497522">
    <property type="component" value="Chromosome 10"/>
</dbReference>
<dbReference type="Pfam" id="PF24818">
    <property type="entry name" value="PH_TRF2_HOY1"/>
    <property type="match status" value="1"/>
</dbReference>
<reference evidence="3" key="1">
    <citation type="submission" date="2024-03" db="EMBL/GenBank/DDBJ databases">
        <authorList>
            <consortium name="ELIXIR-Norway"/>
            <consortium name="Elixir Norway"/>
        </authorList>
    </citation>
    <scope>NUCLEOTIDE SEQUENCE</scope>
</reference>